<accession>A0AAD9LID1</accession>
<evidence type="ECO:0000256" key="1">
    <source>
        <dbReference type="SAM" id="MobiDB-lite"/>
    </source>
</evidence>
<protein>
    <submittedName>
        <fullName evidence="2">Uncharacterized protein</fullName>
    </submittedName>
</protein>
<comment type="caution">
    <text evidence="2">The sequence shown here is derived from an EMBL/GenBank/DDBJ whole genome shotgun (WGS) entry which is preliminary data.</text>
</comment>
<sequence length="502" mass="56794">MSDCECADSRHVWPYRLLRAAMWCIHLQIVSTCVDSRGVGTERRRSLNSLLADAPYGRMLNTANRICDSKCRTHYEATMRGAVPQTFTHAFVISNNTLTKSFWGYDHVKTNTATLDRQTSRVRGNRYCIKASREFNHGINPDRIIGGDIDRPPGILHSAENSEIREFTQEMWNKGVSIEEAVDRLNLLEGTEPGEVMDNFLYGNCTTMDDNKEETGAEAFNQAGDVEGDVSLLSQDGETTHEDVKDDESQPFDGLANGGKPGDKKLGEIPGYVAPSEYIDEEQYRRETEEYRKGMYRDPEPDMVDSDLEDEHHTGIDEVNYSALRSNELLLVRTLMQNKLDAPESHEQILKELLAGDTGGFTEEQCRAYFDKFIRIGDILMELNKTVGMQPLQLEWIPEMQQRIRNFLANKGYEVESIKWTENDVVVGLKNVLSETSSASIHEALAMYLHTDAGIDLCHGIKNVGLLMYTATPEENQVQKEVNSADKGKSKRKSKGRKQREM</sequence>
<reference evidence="2" key="1">
    <citation type="journal article" date="2014" name="Nucleic Acids Res.">
        <title>The evolutionary dynamics of variant antigen genes in Babesia reveal a history of genomic innovation underlying host-parasite interaction.</title>
        <authorList>
            <person name="Jackson A.P."/>
            <person name="Otto T.D."/>
            <person name="Darby A."/>
            <person name="Ramaprasad A."/>
            <person name="Xia D."/>
            <person name="Echaide I.E."/>
            <person name="Farber M."/>
            <person name="Gahlot S."/>
            <person name="Gamble J."/>
            <person name="Gupta D."/>
            <person name="Gupta Y."/>
            <person name="Jackson L."/>
            <person name="Malandrin L."/>
            <person name="Malas T.B."/>
            <person name="Moussa E."/>
            <person name="Nair M."/>
            <person name="Reid A.J."/>
            <person name="Sanders M."/>
            <person name="Sharma J."/>
            <person name="Tracey A."/>
            <person name="Quail M.A."/>
            <person name="Weir W."/>
            <person name="Wastling J.M."/>
            <person name="Hall N."/>
            <person name="Willadsen P."/>
            <person name="Lingelbach K."/>
            <person name="Shiels B."/>
            <person name="Tait A."/>
            <person name="Berriman M."/>
            <person name="Allred D.R."/>
            <person name="Pain A."/>
        </authorList>
    </citation>
    <scope>NUCLEOTIDE SEQUENCE</scope>
    <source>
        <strain evidence="2">1802A</strain>
    </source>
</reference>
<evidence type="ECO:0000313" key="3">
    <source>
        <dbReference type="Proteomes" id="UP001195914"/>
    </source>
</evidence>
<dbReference type="EMBL" id="JAHBMH010000033">
    <property type="protein sequence ID" value="KAK1937461.1"/>
    <property type="molecule type" value="Genomic_DNA"/>
</dbReference>
<evidence type="ECO:0000313" key="2">
    <source>
        <dbReference type="EMBL" id="KAK1937461.1"/>
    </source>
</evidence>
<keyword evidence="3" id="KW-1185">Reference proteome</keyword>
<reference evidence="2" key="2">
    <citation type="submission" date="2021-05" db="EMBL/GenBank/DDBJ databases">
        <authorList>
            <person name="Pain A."/>
        </authorList>
    </citation>
    <scope>NUCLEOTIDE SEQUENCE</scope>
    <source>
        <strain evidence="2">1802A</strain>
    </source>
</reference>
<dbReference type="Proteomes" id="UP001195914">
    <property type="component" value="Unassembled WGS sequence"/>
</dbReference>
<feature type="region of interest" description="Disordered" evidence="1">
    <location>
        <begin position="477"/>
        <end position="502"/>
    </location>
</feature>
<gene>
    <name evidence="2" type="ORF">X943_002014</name>
</gene>
<feature type="compositionally biased region" description="Basic residues" evidence="1">
    <location>
        <begin position="489"/>
        <end position="502"/>
    </location>
</feature>
<dbReference type="AlphaFoldDB" id="A0AAD9LID1"/>
<name>A0AAD9LID1_BABDI</name>
<proteinExistence type="predicted"/>
<feature type="compositionally biased region" description="Basic and acidic residues" evidence="1">
    <location>
        <begin position="238"/>
        <end position="248"/>
    </location>
</feature>
<feature type="region of interest" description="Disordered" evidence="1">
    <location>
        <begin position="237"/>
        <end position="269"/>
    </location>
</feature>
<organism evidence="2 3">
    <name type="scientific">Babesia divergens</name>
    <dbReference type="NCBI Taxonomy" id="32595"/>
    <lineage>
        <taxon>Eukaryota</taxon>
        <taxon>Sar</taxon>
        <taxon>Alveolata</taxon>
        <taxon>Apicomplexa</taxon>
        <taxon>Aconoidasida</taxon>
        <taxon>Piroplasmida</taxon>
        <taxon>Babesiidae</taxon>
        <taxon>Babesia</taxon>
    </lineage>
</organism>